<accession>A0A6H1ZBS6</accession>
<evidence type="ECO:0000313" key="2">
    <source>
        <dbReference type="EMBL" id="QJA44827.1"/>
    </source>
</evidence>
<dbReference type="PANTHER" id="PTHR42146">
    <property type="entry name" value="3',5'-CYCLIC-NUCLEOTIDE PHOSPHODIESTERASE"/>
    <property type="match status" value="1"/>
</dbReference>
<proteinExistence type="predicted"/>
<organism evidence="2">
    <name type="scientific">viral metagenome</name>
    <dbReference type="NCBI Taxonomy" id="1070528"/>
    <lineage>
        <taxon>unclassified sequences</taxon>
        <taxon>metagenomes</taxon>
        <taxon>organismal metagenomes</taxon>
    </lineage>
</organism>
<dbReference type="EMBL" id="MT143981">
    <property type="protein sequence ID" value="QJA44827.1"/>
    <property type="molecule type" value="Genomic_DNA"/>
</dbReference>
<reference evidence="2" key="1">
    <citation type="submission" date="2020-03" db="EMBL/GenBank/DDBJ databases">
        <title>The deep terrestrial virosphere.</title>
        <authorList>
            <person name="Holmfeldt K."/>
            <person name="Nilsson E."/>
            <person name="Simone D."/>
            <person name="Lopez-Fernandez M."/>
            <person name="Wu X."/>
            <person name="de Brujin I."/>
            <person name="Lundin D."/>
            <person name="Andersson A."/>
            <person name="Bertilsson S."/>
            <person name="Dopson M."/>
        </authorList>
    </citation>
    <scope>NUCLEOTIDE SEQUENCE</scope>
    <source>
        <strain evidence="2">TM448A00151</strain>
        <strain evidence="3">TM448B00189</strain>
    </source>
</reference>
<protein>
    <submittedName>
        <fullName evidence="2">Putative DHH phosphatase family protein</fullName>
    </submittedName>
</protein>
<evidence type="ECO:0000313" key="3">
    <source>
        <dbReference type="EMBL" id="QJH94147.1"/>
    </source>
</evidence>
<gene>
    <name evidence="2" type="ORF">TM448A00151_0026</name>
    <name evidence="3" type="ORF">TM448B00189_0040</name>
</gene>
<sequence>MKCYYHNDLDGRCAGSIVYNFIDELLRKAENLEMIEIDYKDNINVDVIEKDEQLYIVDFSFKPEVMEKVLQKTNNIIWIDHHKTADEYKYSQEIKGLRITENKKYSGCELTWMFFYPNEKIPTFVKLIGDRDKWAWKFGRETALFNQGIKICPHQPQDKIWDELFDVERVRRIQEDGIICEKFRDSFCKDYVDSYGFETEFEGHKCFALGIYMFGSEAFGKRFNQYDICLSFVYLGDKWTIGLYSEKIDVSVIAKKYGGGGHKGASGFVSDSLPFKKASVL</sequence>
<name>A0A6H1ZBS6_9ZZZZ</name>
<feature type="domain" description="DDH" evidence="1">
    <location>
        <begin position="5"/>
        <end position="116"/>
    </location>
</feature>
<dbReference type="EMBL" id="MT144596">
    <property type="protein sequence ID" value="QJH94147.1"/>
    <property type="molecule type" value="Genomic_DNA"/>
</dbReference>
<dbReference type="InterPro" id="IPR001667">
    <property type="entry name" value="DDH_dom"/>
</dbReference>
<dbReference type="AlphaFoldDB" id="A0A6H1ZBS6"/>
<dbReference type="Gene3D" id="3.90.1640.10">
    <property type="entry name" value="inorganic pyrophosphatase (n-terminal core)"/>
    <property type="match status" value="1"/>
</dbReference>
<dbReference type="InterPro" id="IPR052968">
    <property type="entry name" value="Nucleotide_metab_enz"/>
</dbReference>
<evidence type="ECO:0000259" key="1">
    <source>
        <dbReference type="Pfam" id="PF01368"/>
    </source>
</evidence>
<dbReference type="PANTHER" id="PTHR42146:SF1">
    <property type="entry name" value="OLIGORIBONUCLEASE NRNB"/>
    <property type="match status" value="1"/>
</dbReference>
<dbReference type="Pfam" id="PF01368">
    <property type="entry name" value="DHH"/>
    <property type="match status" value="1"/>
</dbReference>
<dbReference type="InterPro" id="IPR038763">
    <property type="entry name" value="DHH_sf"/>
</dbReference>
<dbReference type="Gene3D" id="3.10.310.30">
    <property type="match status" value="1"/>
</dbReference>
<dbReference type="SUPFAM" id="SSF64182">
    <property type="entry name" value="DHH phosphoesterases"/>
    <property type="match status" value="1"/>
</dbReference>